<evidence type="ECO:0000313" key="1">
    <source>
        <dbReference type="EMBL" id="KAG6436067.1"/>
    </source>
</evidence>
<gene>
    <name evidence="1" type="ORF">SASPL_100949</name>
</gene>
<dbReference type="PANTHER" id="PTHR36799">
    <property type="match status" value="1"/>
</dbReference>
<dbReference type="Pfam" id="PF11347">
    <property type="entry name" value="CRR42-like"/>
    <property type="match status" value="2"/>
</dbReference>
<keyword evidence="2" id="KW-1185">Reference proteome</keyword>
<dbReference type="Proteomes" id="UP000298416">
    <property type="component" value="Unassembled WGS sequence"/>
</dbReference>
<dbReference type="EMBL" id="PNBA02000001">
    <property type="protein sequence ID" value="KAG6436067.1"/>
    <property type="molecule type" value="Genomic_DNA"/>
</dbReference>
<proteinExistence type="predicted"/>
<sequence length="185" mass="20261">MAMILNLSSIIPAKLTKRRHVVKCESRKLEVGSPIIVIQAPKLLKTASSVPCLRANAGLVNPGDVGREEYLVTYFFTIQIMPAADGSAVQLRRPSAPPIQTPKMRSNCLPLHVSAHSRTILAELGEGQCGGEDRRLAVGEGEIVLEMEVGAWIVSRKPMDVWAVRLSIGTYLIDGKYFKPLELDD</sequence>
<name>A0A8X9AAS2_SALSN</name>
<reference evidence="1" key="1">
    <citation type="submission" date="2018-01" db="EMBL/GenBank/DDBJ databases">
        <authorList>
            <person name="Mao J.F."/>
        </authorList>
    </citation>
    <scope>NUCLEOTIDE SEQUENCE</scope>
    <source>
        <strain evidence="1">Huo1</strain>
        <tissue evidence="1">Leaf</tissue>
    </source>
</reference>
<evidence type="ECO:0000313" key="2">
    <source>
        <dbReference type="Proteomes" id="UP000298416"/>
    </source>
</evidence>
<reference evidence="1" key="2">
    <citation type="submission" date="2020-08" db="EMBL/GenBank/DDBJ databases">
        <title>Plant Genome Project.</title>
        <authorList>
            <person name="Zhang R.-G."/>
        </authorList>
    </citation>
    <scope>NUCLEOTIDE SEQUENCE</scope>
    <source>
        <strain evidence="1">Huo1</strain>
        <tissue evidence="1">Leaf</tissue>
    </source>
</reference>
<protein>
    <submittedName>
        <fullName evidence="1">Uncharacterized protein</fullName>
    </submittedName>
</protein>
<dbReference type="AlphaFoldDB" id="A0A8X9AAS2"/>
<comment type="caution">
    <text evidence="1">The sequence shown here is derived from an EMBL/GenBank/DDBJ whole genome shotgun (WGS) entry which is preliminary data.</text>
</comment>
<accession>A0A8X9AAS2</accession>
<dbReference type="InterPro" id="IPR021495">
    <property type="entry name" value="CRR42-like"/>
</dbReference>
<dbReference type="PANTHER" id="PTHR36799:SF2">
    <property type="entry name" value="PROTEIN CHLORORESPIRATORY REDUCTION 42, CHLOROPLASTIC"/>
    <property type="match status" value="1"/>
</dbReference>
<organism evidence="1">
    <name type="scientific">Salvia splendens</name>
    <name type="common">Scarlet sage</name>
    <dbReference type="NCBI Taxonomy" id="180675"/>
    <lineage>
        <taxon>Eukaryota</taxon>
        <taxon>Viridiplantae</taxon>
        <taxon>Streptophyta</taxon>
        <taxon>Embryophyta</taxon>
        <taxon>Tracheophyta</taxon>
        <taxon>Spermatophyta</taxon>
        <taxon>Magnoliopsida</taxon>
        <taxon>eudicotyledons</taxon>
        <taxon>Gunneridae</taxon>
        <taxon>Pentapetalae</taxon>
        <taxon>asterids</taxon>
        <taxon>lamiids</taxon>
        <taxon>Lamiales</taxon>
        <taxon>Lamiaceae</taxon>
        <taxon>Nepetoideae</taxon>
        <taxon>Mentheae</taxon>
        <taxon>Salviinae</taxon>
        <taxon>Salvia</taxon>
        <taxon>Salvia subgen. Calosphace</taxon>
        <taxon>core Calosphace</taxon>
    </lineage>
</organism>
<dbReference type="GO" id="GO:0010258">
    <property type="term" value="P:NADH dehydrogenase complex (plastoquinone) assembly"/>
    <property type="evidence" value="ECO:0007669"/>
    <property type="project" value="InterPro"/>
</dbReference>